<evidence type="ECO:0000256" key="4">
    <source>
        <dbReference type="ARBA" id="ARBA00022553"/>
    </source>
</evidence>
<evidence type="ECO:0000259" key="10">
    <source>
        <dbReference type="Pfam" id="PF23246"/>
    </source>
</evidence>
<keyword evidence="12" id="KW-1185">Reference proteome</keyword>
<dbReference type="AlphaFoldDB" id="A0A3Q2E7D9"/>
<keyword evidence="4" id="KW-0597">Phosphoprotein</keyword>
<evidence type="ECO:0000259" key="9">
    <source>
        <dbReference type="Pfam" id="PF07989"/>
    </source>
</evidence>
<keyword evidence="6" id="KW-0206">Cytoskeleton</keyword>
<feature type="coiled-coil region" evidence="7">
    <location>
        <begin position="856"/>
        <end position="897"/>
    </location>
</feature>
<feature type="coiled-coil region" evidence="7">
    <location>
        <begin position="148"/>
        <end position="189"/>
    </location>
</feature>
<dbReference type="Proteomes" id="UP000265020">
    <property type="component" value="Unassembled WGS sequence"/>
</dbReference>
<dbReference type="GO" id="GO:0005813">
    <property type="term" value="C:centrosome"/>
    <property type="evidence" value="ECO:0007669"/>
    <property type="project" value="TreeGrafter"/>
</dbReference>
<dbReference type="GeneTree" id="ENSGT00950000183190"/>
<keyword evidence="3" id="KW-0963">Cytoplasm</keyword>
<feature type="domain" description="CDK5 regulatory subunit-associated protein 2/Myomegalin coiled coil" evidence="10">
    <location>
        <begin position="852"/>
        <end position="893"/>
    </location>
</feature>
<dbReference type="GO" id="GO:0007098">
    <property type="term" value="P:centrosome cycle"/>
    <property type="evidence" value="ECO:0007669"/>
    <property type="project" value="TreeGrafter"/>
</dbReference>
<dbReference type="GO" id="GO:0005794">
    <property type="term" value="C:Golgi apparatus"/>
    <property type="evidence" value="ECO:0007669"/>
    <property type="project" value="UniProtKB-SubCell"/>
</dbReference>
<feature type="compositionally biased region" description="Polar residues" evidence="8">
    <location>
        <begin position="973"/>
        <end position="987"/>
    </location>
</feature>
<evidence type="ECO:0000256" key="7">
    <source>
        <dbReference type="SAM" id="Coils"/>
    </source>
</evidence>
<organism evidence="11 12">
    <name type="scientific">Cyprinodon variegatus</name>
    <name type="common">Sheepshead minnow</name>
    <dbReference type="NCBI Taxonomy" id="28743"/>
    <lineage>
        <taxon>Eukaryota</taxon>
        <taxon>Metazoa</taxon>
        <taxon>Chordata</taxon>
        <taxon>Craniata</taxon>
        <taxon>Vertebrata</taxon>
        <taxon>Euteleostomi</taxon>
        <taxon>Actinopterygii</taxon>
        <taxon>Neopterygii</taxon>
        <taxon>Teleostei</taxon>
        <taxon>Neoteleostei</taxon>
        <taxon>Acanthomorphata</taxon>
        <taxon>Ovalentaria</taxon>
        <taxon>Atherinomorphae</taxon>
        <taxon>Cyprinodontiformes</taxon>
        <taxon>Cyprinodontidae</taxon>
        <taxon>Cyprinodon</taxon>
    </lineage>
</organism>
<dbReference type="Pfam" id="PF23246">
    <property type="entry name" value="CC_CDK5RAP2"/>
    <property type="match status" value="1"/>
</dbReference>
<dbReference type="GO" id="GO:1903358">
    <property type="term" value="P:regulation of Golgi organization"/>
    <property type="evidence" value="ECO:0007669"/>
    <property type="project" value="TreeGrafter"/>
</dbReference>
<dbReference type="PANTHER" id="PTHR46501">
    <property type="entry name" value="MYOMEGALIN"/>
    <property type="match status" value="1"/>
</dbReference>
<dbReference type="InterPro" id="IPR012943">
    <property type="entry name" value="Cnn_1N"/>
</dbReference>
<evidence type="ECO:0000256" key="8">
    <source>
        <dbReference type="SAM" id="MobiDB-lite"/>
    </source>
</evidence>
<evidence type="ECO:0000256" key="3">
    <source>
        <dbReference type="ARBA" id="ARBA00022490"/>
    </source>
</evidence>
<dbReference type="GO" id="GO:0060090">
    <property type="term" value="F:molecular adaptor activity"/>
    <property type="evidence" value="ECO:0007669"/>
    <property type="project" value="TreeGrafter"/>
</dbReference>
<feature type="coiled-coil region" evidence="7">
    <location>
        <begin position="680"/>
        <end position="742"/>
    </location>
</feature>
<evidence type="ECO:0000256" key="5">
    <source>
        <dbReference type="ARBA" id="ARBA00023034"/>
    </source>
</evidence>
<comment type="subcellular location">
    <subcellularLocation>
        <location evidence="1">Cytoplasm</location>
        <location evidence="1">Cytoskeleton</location>
    </subcellularLocation>
    <subcellularLocation>
        <location evidence="2">Golgi apparatus</location>
    </subcellularLocation>
</comment>
<dbReference type="Ensembl" id="ENSCVAT00000030451.1">
    <property type="protein sequence ID" value="ENSCVAP00000028253.1"/>
    <property type="gene ID" value="ENSCVAG00000015268.1"/>
</dbReference>
<evidence type="ECO:0000256" key="6">
    <source>
        <dbReference type="ARBA" id="ARBA00023212"/>
    </source>
</evidence>
<name>A0A3Q2E7D9_CYPVA</name>
<dbReference type="PANTHER" id="PTHR46501:SF7">
    <property type="entry name" value="MYOMEGALIN ISOFORM X1"/>
    <property type="match status" value="1"/>
</dbReference>
<feature type="compositionally biased region" description="Basic and acidic residues" evidence="8">
    <location>
        <begin position="988"/>
        <end position="1005"/>
    </location>
</feature>
<evidence type="ECO:0000256" key="1">
    <source>
        <dbReference type="ARBA" id="ARBA00004245"/>
    </source>
</evidence>
<protein>
    <submittedName>
        <fullName evidence="11">CDK5 regulatory subunit associated protein 2</fullName>
    </submittedName>
</protein>
<accession>A0A3Q2E7D9</accession>
<dbReference type="GO" id="GO:0090063">
    <property type="term" value="P:positive regulation of microtubule nucleation"/>
    <property type="evidence" value="ECO:0007669"/>
    <property type="project" value="TreeGrafter"/>
</dbReference>
<feature type="region of interest" description="Disordered" evidence="8">
    <location>
        <begin position="955"/>
        <end position="1014"/>
    </location>
</feature>
<feature type="domain" description="Centrosomin N-terminal motif 1" evidence="9">
    <location>
        <begin position="9"/>
        <end position="77"/>
    </location>
</feature>
<feature type="coiled-coil region" evidence="7">
    <location>
        <begin position="10"/>
        <end position="80"/>
    </location>
</feature>
<feature type="coiled-coil region" evidence="7">
    <location>
        <begin position="213"/>
        <end position="531"/>
    </location>
</feature>
<reference evidence="11" key="2">
    <citation type="submission" date="2025-09" db="UniProtKB">
        <authorList>
            <consortium name="Ensembl"/>
        </authorList>
    </citation>
    <scope>IDENTIFICATION</scope>
</reference>
<proteinExistence type="predicted"/>
<dbReference type="Pfam" id="PF07989">
    <property type="entry name" value="Cnn_1N"/>
    <property type="match status" value="1"/>
</dbReference>
<keyword evidence="5" id="KW-0333">Golgi apparatus</keyword>
<dbReference type="InterPro" id="IPR052593">
    <property type="entry name" value="MT-associated_AKAP9-binding"/>
</dbReference>
<evidence type="ECO:0000313" key="12">
    <source>
        <dbReference type="Proteomes" id="UP000265020"/>
    </source>
</evidence>
<dbReference type="InterPro" id="IPR056273">
    <property type="entry name" value="CDK5RAP2_MYOME_CC"/>
</dbReference>
<keyword evidence="7" id="KW-0175">Coiled coil</keyword>
<reference evidence="11" key="1">
    <citation type="submission" date="2025-08" db="UniProtKB">
        <authorList>
            <consortium name="Ensembl"/>
        </authorList>
    </citation>
    <scope>IDENTIFICATION</scope>
</reference>
<evidence type="ECO:0000256" key="2">
    <source>
        <dbReference type="ARBA" id="ARBA00004555"/>
    </source>
</evidence>
<evidence type="ECO:0000313" key="11">
    <source>
        <dbReference type="Ensembl" id="ENSCVAP00000028253.1"/>
    </source>
</evidence>
<sequence length="1014" mass="116101">TMSPIKALTMKDYENQITALKKENFNLKLRIYFMEERIQQKCDDSTEDIFKTNIELKVELESMKRELAEKQELLVSASIKVASVCFFQYLQAAEEEVGKMAAIAEQEKLKSIKMEKQLQAVALAGGNSPLSLPNPVQDLQQALQKTGVNNLESINKMLTEELNRLKSSNENLTKTLEDSQNQNKVHKMENELDTEKKNALKRDKTIQGLTQVLKEKEKESESYYELCQEIEDRDDALTKAREAAHKAQMQKYQGVEEHQNLLMEKQTEFAQLQGEHHSKVLEAQKLQRALDRKEQELGDLQQAKDQLEIELEDLQQQKKKGDKALNDLTNQLKKVSSEIKERESALEQQYQELLEQSKRKLQSHEATIHRLTTTLADKEHQLQEYINLLRDMEQSKSPGSNDSMLNKLRQRLKEKESALEKALDEKFTAIEEKDNEIHQLQLLLRERERDLDRLNNLLTHNEETINSFDSLIKEKDVELQHLANTLKNLQRAKQDAEDNLNRSLREKDAIIEQLQLSLDGKIKDMEEMADKMLSQSQSHARDLAEQMGHRLKVTETMLSEAVKARERLIADNESAVEGLLATISSKDQLLKESAEHFNRMLSERAQEIQELRKQLADKQQELTKAEKKSSSTTQESYLETAELRTLLAEKDTVLGSKFLHKIKKRITILFMSHKAEADHVLELRQTIQIMQEKLDEREAELSTRNGEHSQEKIPIQTVVVLKSELAQKTEALNKALKRENELKISLAEIQSLLAELDGRREGQAANIDSLTAMLKTKDEIITVLHQHLGQGGGSRTDPTQDHLMDSSMDRSLPTLPQREITIIGGDTHLVILMIDLGCVHRCNCLDPRVFFSAQRLHALQLELTAVQLLRQQLEDSIRTNEELRDDLEREIQRTKLREGAVQTRWVLEDAQRWNASLQARLGAIQNRGGGVGGTSDAGETFSFIGDQTSYMSICVGEGPDDSLSQLSPEELQQKVSSLNNELQSRLSQMEKSERDSLEKEVKDVPSRSQFRQVS</sequence>
<feature type="coiled-coil region" evidence="7">
    <location>
        <begin position="594"/>
        <end position="635"/>
    </location>
</feature>